<dbReference type="AlphaFoldDB" id="A0A847SNX2"/>
<evidence type="ECO:0000256" key="1">
    <source>
        <dbReference type="SAM" id="MobiDB-lite"/>
    </source>
</evidence>
<dbReference type="EMBL" id="JABAHZ010000002">
    <property type="protein sequence ID" value="NLR78939.1"/>
    <property type="molecule type" value="Genomic_DNA"/>
</dbReference>
<feature type="domain" description="Outer membrane protein beta-barrel" evidence="3">
    <location>
        <begin position="266"/>
        <end position="371"/>
    </location>
</feature>
<dbReference type="InterPro" id="IPR025665">
    <property type="entry name" value="Beta-barrel_OMP_2"/>
</dbReference>
<sequence>MNDAFENSIRNKLNEGDIPFDQDAWTKMESLLDGKRKKRPAAWWWFVLLPILGGLGWWMVQPPKERKQPQQTAVLEIPKENASQQTTTNKTITTNNTTPANESRPSQQPGHASGVDNHASAAQQTTGHIGNPVTTSDKGKATAPVIHLPIPDVATRQLNQQVINPVNPLTKKTVSDNGIYSPGKETGHTDITDATPAIYTDIHPVKIKNVNNVNVYTKIGDIHEIPVNTAIPATQENKVNRRKINSKGLYVGVTLGPDLNVAPSMNYGKVGFNAGILAHYYFNKHWFVTTGAVYSKKIYGATDKDYNMSGYPNTYGLVKVNANCDVLDIPVNANYTFLEVKNNTVSATLGLSNYFMLKEKYQYYYKYGPEAEKTVENENQHYLAILNVGALYQHPAGRKLIIGVQPYAKIPLRGVGLGQVKLYSAGVSLQVNLVGKKR</sequence>
<keyword evidence="2" id="KW-0472">Membrane</keyword>
<keyword evidence="2" id="KW-1133">Transmembrane helix</keyword>
<protein>
    <submittedName>
        <fullName evidence="4">Porin family protein</fullName>
    </submittedName>
</protein>
<feature type="region of interest" description="Disordered" evidence="1">
    <location>
        <begin position="77"/>
        <end position="139"/>
    </location>
</feature>
<accession>A0A847SNX2</accession>
<evidence type="ECO:0000259" key="3">
    <source>
        <dbReference type="Pfam" id="PF13568"/>
    </source>
</evidence>
<comment type="caution">
    <text evidence="4">The sequence shown here is derived from an EMBL/GenBank/DDBJ whole genome shotgun (WGS) entry which is preliminary data.</text>
</comment>
<dbReference type="RefSeq" id="WP_168738296.1">
    <property type="nucleotide sequence ID" value="NZ_JABAHZ010000002.1"/>
</dbReference>
<gene>
    <name evidence="4" type="ORF">HGH91_09895</name>
</gene>
<keyword evidence="2" id="KW-0812">Transmembrane</keyword>
<keyword evidence="5" id="KW-1185">Reference proteome</keyword>
<feature type="transmembrane region" description="Helical" evidence="2">
    <location>
        <begin position="42"/>
        <end position="60"/>
    </location>
</feature>
<name>A0A847SNX2_9BACT</name>
<dbReference type="Proteomes" id="UP000552864">
    <property type="component" value="Unassembled WGS sequence"/>
</dbReference>
<proteinExistence type="predicted"/>
<reference evidence="4 5" key="1">
    <citation type="submission" date="2020-04" db="EMBL/GenBank/DDBJ databases">
        <authorList>
            <person name="Yin C."/>
        </authorList>
    </citation>
    <scope>NUCLEOTIDE SEQUENCE [LARGE SCALE GENOMIC DNA]</scope>
    <source>
        <strain evidence="4 5">Ak56</strain>
    </source>
</reference>
<evidence type="ECO:0000313" key="4">
    <source>
        <dbReference type="EMBL" id="NLR78939.1"/>
    </source>
</evidence>
<organism evidence="4 5">
    <name type="scientific">Chitinophaga eiseniae</name>
    <dbReference type="NCBI Taxonomy" id="634771"/>
    <lineage>
        <taxon>Bacteria</taxon>
        <taxon>Pseudomonadati</taxon>
        <taxon>Bacteroidota</taxon>
        <taxon>Chitinophagia</taxon>
        <taxon>Chitinophagales</taxon>
        <taxon>Chitinophagaceae</taxon>
        <taxon>Chitinophaga</taxon>
    </lineage>
</organism>
<evidence type="ECO:0000256" key="2">
    <source>
        <dbReference type="SAM" id="Phobius"/>
    </source>
</evidence>
<feature type="compositionally biased region" description="Low complexity" evidence="1">
    <location>
        <begin position="86"/>
        <end position="98"/>
    </location>
</feature>
<feature type="compositionally biased region" description="Polar residues" evidence="1">
    <location>
        <begin position="99"/>
        <end position="110"/>
    </location>
</feature>
<feature type="compositionally biased region" description="Polar residues" evidence="1">
    <location>
        <begin position="120"/>
        <end position="136"/>
    </location>
</feature>
<evidence type="ECO:0000313" key="5">
    <source>
        <dbReference type="Proteomes" id="UP000552864"/>
    </source>
</evidence>
<dbReference type="Pfam" id="PF13568">
    <property type="entry name" value="OMP_b-brl_2"/>
    <property type="match status" value="1"/>
</dbReference>